<accession>A0A2B7X8G8</accession>
<evidence type="ECO:0000313" key="2">
    <source>
        <dbReference type="EMBL" id="PGH05356.1"/>
    </source>
</evidence>
<dbReference type="Proteomes" id="UP000223968">
    <property type="component" value="Unassembled WGS sequence"/>
</dbReference>
<keyword evidence="3" id="KW-1185">Reference proteome</keyword>
<dbReference type="STRING" id="1447875.A0A2B7X8G8"/>
<dbReference type="OrthoDB" id="5387995at2759"/>
<proteinExistence type="predicted"/>
<sequence>MNGQWAKSLALPQDWDTFSFSASPDMPPRFSFSRPSSPPSLNPCYPKRPRSLTDVDGEGSVGLQKKKRRLRLVFVTSRLSRPFSAPPTHIVSRGSSKIAVWAKQKALGRNLLRKAAIMNRLRKHALSIRNSDPRRFDAVGQMIIFFSRPNASLPATTSTSFTQPSTCSDNSAEVSGRPSTSPFNSRNEHLPLPAEIPYNPPSPPSTPRRQYIPLPPSPLDLTNYDIFDKEDGFFDSDSDSESESHEGKSSRVYSDFNILDPSEPVVDDHDAIASFESLTFGSQLLLMESLKEDEKSTEIRLEQERQKEVSFVHFGF</sequence>
<evidence type="ECO:0000313" key="3">
    <source>
        <dbReference type="Proteomes" id="UP000223968"/>
    </source>
</evidence>
<feature type="region of interest" description="Disordered" evidence="1">
    <location>
        <begin position="232"/>
        <end position="251"/>
    </location>
</feature>
<feature type="region of interest" description="Disordered" evidence="1">
    <location>
        <begin position="28"/>
        <end position="60"/>
    </location>
</feature>
<dbReference type="AlphaFoldDB" id="A0A2B7X8G8"/>
<name>A0A2B7X8G8_9EURO</name>
<feature type="region of interest" description="Disordered" evidence="1">
    <location>
        <begin position="154"/>
        <end position="215"/>
    </location>
</feature>
<organism evidence="2 3">
    <name type="scientific">Helicocarpus griseus UAMH5409</name>
    <dbReference type="NCBI Taxonomy" id="1447875"/>
    <lineage>
        <taxon>Eukaryota</taxon>
        <taxon>Fungi</taxon>
        <taxon>Dikarya</taxon>
        <taxon>Ascomycota</taxon>
        <taxon>Pezizomycotina</taxon>
        <taxon>Eurotiomycetes</taxon>
        <taxon>Eurotiomycetidae</taxon>
        <taxon>Onygenales</taxon>
        <taxon>Ajellomycetaceae</taxon>
        <taxon>Helicocarpus</taxon>
    </lineage>
</organism>
<feature type="compositionally biased region" description="Polar residues" evidence="1">
    <location>
        <begin position="154"/>
        <end position="185"/>
    </location>
</feature>
<reference evidence="2 3" key="1">
    <citation type="submission" date="2017-10" db="EMBL/GenBank/DDBJ databases">
        <title>Comparative genomics in systemic dimorphic fungi from Ajellomycetaceae.</title>
        <authorList>
            <person name="Munoz J.F."/>
            <person name="Mcewen J.G."/>
            <person name="Clay O.K."/>
            <person name="Cuomo C.A."/>
        </authorList>
    </citation>
    <scope>NUCLEOTIDE SEQUENCE [LARGE SCALE GENOMIC DNA]</scope>
    <source>
        <strain evidence="2 3">UAMH5409</strain>
    </source>
</reference>
<gene>
    <name evidence="2" type="ORF">AJ79_06825</name>
</gene>
<dbReference type="EMBL" id="PDNB01000126">
    <property type="protein sequence ID" value="PGH05356.1"/>
    <property type="molecule type" value="Genomic_DNA"/>
</dbReference>
<evidence type="ECO:0000256" key="1">
    <source>
        <dbReference type="SAM" id="MobiDB-lite"/>
    </source>
</evidence>
<protein>
    <submittedName>
        <fullName evidence="2">Uncharacterized protein</fullName>
    </submittedName>
</protein>
<comment type="caution">
    <text evidence="2">The sequence shown here is derived from an EMBL/GenBank/DDBJ whole genome shotgun (WGS) entry which is preliminary data.</text>
</comment>